<dbReference type="EMBL" id="JACKTY010000029">
    <property type="protein sequence ID" value="MCV7227300.1"/>
    <property type="molecule type" value="Genomic_DNA"/>
</dbReference>
<reference evidence="2 3" key="1">
    <citation type="journal article" date="2022" name="BMC Genomics">
        <title>Comparative genome analysis of mycobacteria focusing on tRNA and non-coding RNA.</title>
        <authorList>
            <person name="Behra P.R.K."/>
            <person name="Pettersson B.M.F."/>
            <person name="Ramesh M."/>
            <person name="Das S."/>
            <person name="Dasgupta S."/>
            <person name="Kirsebom L.A."/>
        </authorList>
    </citation>
    <scope>NUCLEOTIDE SEQUENCE [LARGE SCALE GENOMIC DNA]</scope>
    <source>
        <strain evidence="2 3">DSM 44078</strain>
    </source>
</reference>
<name>A0ABT3CCT3_9MYCO</name>
<keyword evidence="1" id="KW-1133">Transmembrane helix</keyword>
<sequence>MAILIAGMVCAVIAATAALEMHRNMVAWMVATFVGTVLLLAAAIDLMT</sequence>
<gene>
    <name evidence="2" type="ORF">H7J73_14795</name>
</gene>
<keyword evidence="1" id="KW-0472">Membrane</keyword>
<dbReference type="RefSeq" id="WP_264068239.1">
    <property type="nucleotide sequence ID" value="NZ_JACKTY010000029.1"/>
</dbReference>
<protein>
    <submittedName>
        <fullName evidence="2">Uncharacterized protein</fullName>
    </submittedName>
</protein>
<keyword evidence="1" id="KW-0812">Transmembrane</keyword>
<accession>A0ABT3CCT3</accession>
<evidence type="ECO:0000313" key="2">
    <source>
        <dbReference type="EMBL" id="MCV7227300.1"/>
    </source>
</evidence>
<dbReference type="Proteomes" id="UP001526201">
    <property type="component" value="Unassembled WGS sequence"/>
</dbReference>
<feature type="transmembrane region" description="Helical" evidence="1">
    <location>
        <begin position="27"/>
        <end position="47"/>
    </location>
</feature>
<organism evidence="2 3">
    <name type="scientific">Mycolicibacterium komossense</name>
    <dbReference type="NCBI Taxonomy" id="1779"/>
    <lineage>
        <taxon>Bacteria</taxon>
        <taxon>Bacillati</taxon>
        <taxon>Actinomycetota</taxon>
        <taxon>Actinomycetes</taxon>
        <taxon>Mycobacteriales</taxon>
        <taxon>Mycobacteriaceae</taxon>
        <taxon>Mycolicibacterium</taxon>
    </lineage>
</organism>
<evidence type="ECO:0000313" key="3">
    <source>
        <dbReference type="Proteomes" id="UP001526201"/>
    </source>
</evidence>
<keyword evidence="3" id="KW-1185">Reference proteome</keyword>
<comment type="caution">
    <text evidence="2">The sequence shown here is derived from an EMBL/GenBank/DDBJ whole genome shotgun (WGS) entry which is preliminary data.</text>
</comment>
<evidence type="ECO:0000256" key="1">
    <source>
        <dbReference type="SAM" id="Phobius"/>
    </source>
</evidence>
<proteinExistence type="predicted"/>